<evidence type="ECO:0000256" key="11">
    <source>
        <dbReference type="SAM" id="Phobius"/>
    </source>
</evidence>
<dbReference type="PANTHER" id="PTHR13502:SF6">
    <property type="entry name" value="CDC42 SMALL EFFECTOR PROTEIN HOMOLOG"/>
    <property type="match status" value="1"/>
</dbReference>
<dbReference type="Proteomes" id="UP001164746">
    <property type="component" value="Chromosome 16"/>
</dbReference>
<keyword evidence="9" id="KW-0206">Cytoskeleton</keyword>
<evidence type="ECO:0000256" key="1">
    <source>
        <dbReference type="ARBA" id="ARBA00004193"/>
    </source>
</evidence>
<accession>A0ABY7G7S0</accession>
<evidence type="ECO:0000313" key="13">
    <source>
        <dbReference type="EMBL" id="WAR29409.1"/>
    </source>
</evidence>
<reference evidence="13" key="1">
    <citation type="submission" date="2022-11" db="EMBL/GenBank/DDBJ databases">
        <title>Centuries of genome instability and evolution in soft-shell clam transmissible cancer (bioRxiv).</title>
        <authorList>
            <person name="Hart S.F.M."/>
            <person name="Yonemitsu M.A."/>
            <person name="Giersch R.M."/>
            <person name="Beal B.F."/>
            <person name="Arriagada G."/>
            <person name="Davis B.W."/>
            <person name="Ostrander E.A."/>
            <person name="Goff S.P."/>
            <person name="Metzger M.J."/>
        </authorList>
    </citation>
    <scope>NUCLEOTIDE SEQUENCE</scope>
    <source>
        <strain evidence="13">MELC-2E11</strain>
        <tissue evidence="13">Siphon/mantle</tissue>
    </source>
</reference>
<evidence type="ECO:0000313" key="14">
    <source>
        <dbReference type="Proteomes" id="UP001164746"/>
    </source>
</evidence>
<dbReference type="PANTHER" id="PTHR13502">
    <property type="entry name" value="CDC42 SMALL EFFECTOR PROTEIN HOMOLOG"/>
    <property type="match status" value="1"/>
</dbReference>
<keyword evidence="14" id="KW-1185">Reference proteome</keyword>
<evidence type="ECO:0000256" key="3">
    <source>
        <dbReference type="ARBA" id="ARBA00005720"/>
    </source>
</evidence>
<keyword evidence="8" id="KW-0564">Palmitate</keyword>
<evidence type="ECO:0000256" key="9">
    <source>
        <dbReference type="ARBA" id="ARBA00023212"/>
    </source>
</evidence>
<dbReference type="PROSITE" id="PS50108">
    <property type="entry name" value="CRIB"/>
    <property type="match status" value="1"/>
</dbReference>
<dbReference type="InterPro" id="IPR039056">
    <property type="entry name" value="SPEC"/>
</dbReference>
<keyword evidence="7 11" id="KW-0472">Membrane</keyword>
<dbReference type="InterPro" id="IPR000095">
    <property type="entry name" value="CRIB_dom"/>
</dbReference>
<keyword evidence="11" id="KW-0812">Transmembrane</keyword>
<protein>
    <submittedName>
        <fullName evidence="13">C42S2-like protein</fullName>
    </submittedName>
</protein>
<feature type="domain" description="CRIB" evidence="12">
    <location>
        <begin position="28"/>
        <end position="41"/>
    </location>
</feature>
<sequence length="124" mass="14613">MAMGMICFNCCITEQPQPRRRRIDRSMIGEPTDFRHTAHVGSSDITSRGSSNSLTSLQRHMSSKENYKRRYHQQCPSCLFKEMIMCSFNLRRLILLFMFGTFDLHLTFLLNHKMIAERLFPTNF</sequence>
<keyword evidence="5" id="KW-0963">Cytoplasm</keyword>
<keyword evidence="4" id="KW-1003">Cell membrane</keyword>
<evidence type="ECO:0000256" key="4">
    <source>
        <dbReference type="ARBA" id="ARBA00022475"/>
    </source>
</evidence>
<evidence type="ECO:0000256" key="10">
    <source>
        <dbReference type="ARBA" id="ARBA00023288"/>
    </source>
</evidence>
<evidence type="ECO:0000259" key="12">
    <source>
        <dbReference type="PROSITE" id="PS50108"/>
    </source>
</evidence>
<gene>
    <name evidence="13" type="ORF">MAR_002977</name>
</gene>
<dbReference type="Pfam" id="PF00786">
    <property type="entry name" value="PBD"/>
    <property type="match status" value="1"/>
</dbReference>
<evidence type="ECO:0000256" key="6">
    <source>
        <dbReference type="ARBA" id="ARBA00022960"/>
    </source>
</evidence>
<name>A0ABY7G7S0_MYAAR</name>
<keyword evidence="11" id="KW-1133">Transmembrane helix</keyword>
<evidence type="ECO:0000256" key="7">
    <source>
        <dbReference type="ARBA" id="ARBA00023136"/>
    </source>
</evidence>
<comment type="subcellular location">
    <subcellularLocation>
        <location evidence="1">Cell membrane</location>
        <topology evidence="1">Lipid-anchor</topology>
    </subcellularLocation>
    <subcellularLocation>
        <location evidence="2">Cytoplasm</location>
        <location evidence="2">Cytoskeleton</location>
    </subcellularLocation>
</comment>
<keyword evidence="6" id="KW-0133">Cell shape</keyword>
<dbReference type="CDD" id="cd00132">
    <property type="entry name" value="CRIB"/>
    <property type="match status" value="1"/>
</dbReference>
<evidence type="ECO:0000256" key="2">
    <source>
        <dbReference type="ARBA" id="ARBA00004245"/>
    </source>
</evidence>
<feature type="transmembrane region" description="Helical" evidence="11">
    <location>
        <begin position="93"/>
        <end position="110"/>
    </location>
</feature>
<dbReference type="InterPro" id="IPR036936">
    <property type="entry name" value="CRIB_dom_sf"/>
</dbReference>
<organism evidence="13 14">
    <name type="scientific">Mya arenaria</name>
    <name type="common">Soft-shell clam</name>
    <dbReference type="NCBI Taxonomy" id="6604"/>
    <lineage>
        <taxon>Eukaryota</taxon>
        <taxon>Metazoa</taxon>
        <taxon>Spiralia</taxon>
        <taxon>Lophotrochozoa</taxon>
        <taxon>Mollusca</taxon>
        <taxon>Bivalvia</taxon>
        <taxon>Autobranchia</taxon>
        <taxon>Heteroconchia</taxon>
        <taxon>Euheterodonta</taxon>
        <taxon>Imparidentia</taxon>
        <taxon>Neoheterodontei</taxon>
        <taxon>Myida</taxon>
        <taxon>Myoidea</taxon>
        <taxon>Myidae</taxon>
        <taxon>Mya</taxon>
    </lineage>
</organism>
<evidence type="ECO:0000256" key="8">
    <source>
        <dbReference type="ARBA" id="ARBA00023139"/>
    </source>
</evidence>
<keyword evidence="10" id="KW-0449">Lipoprotein</keyword>
<dbReference type="Gene3D" id="3.90.810.10">
    <property type="entry name" value="CRIB domain"/>
    <property type="match status" value="1"/>
</dbReference>
<dbReference type="EMBL" id="CP111027">
    <property type="protein sequence ID" value="WAR29409.1"/>
    <property type="molecule type" value="Genomic_DNA"/>
</dbReference>
<comment type="similarity">
    <text evidence="3">Belongs to the CDC42SE/SPEC family.</text>
</comment>
<evidence type="ECO:0000256" key="5">
    <source>
        <dbReference type="ARBA" id="ARBA00022490"/>
    </source>
</evidence>
<proteinExistence type="inferred from homology"/>